<evidence type="ECO:0000313" key="1">
    <source>
        <dbReference type="EMBL" id="CAB4130437.1"/>
    </source>
</evidence>
<gene>
    <name evidence="1" type="ORF">UFOVP119_61</name>
</gene>
<dbReference type="EMBL" id="LR796238">
    <property type="protein sequence ID" value="CAB4130437.1"/>
    <property type="molecule type" value="Genomic_DNA"/>
</dbReference>
<organism evidence="1">
    <name type="scientific">uncultured Caudovirales phage</name>
    <dbReference type="NCBI Taxonomy" id="2100421"/>
    <lineage>
        <taxon>Viruses</taxon>
        <taxon>Duplodnaviria</taxon>
        <taxon>Heunggongvirae</taxon>
        <taxon>Uroviricota</taxon>
        <taxon>Caudoviricetes</taxon>
        <taxon>Peduoviridae</taxon>
        <taxon>Maltschvirus</taxon>
        <taxon>Maltschvirus maltsch</taxon>
    </lineage>
</organism>
<proteinExistence type="predicted"/>
<protein>
    <submittedName>
        <fullName evidence="1">Uncharacterized protein</fullName>
    </submittedName>
</protein>
<reference evidence="1" key="1">
    <citation type="submission" date="2020-04" db="EMBL/GenBank/DDBJ databases">
        <authorList>
            <person name="Chiriac C."/>
            <person name="Salcher M."/>
            <person name="Ghai R."/>
            <person name="Kavagutti S V."/>
        </authorList>
    </citation>
    <scope>NUCLEOTIDE SEQUENCE</scope>
</reference>
<sequence length="68" mass="7789">MRAGVGELPERMEGQLDMIDAAFFSGDTFHSEPALRRFEWYVARWQREAVNIRAMINDARPDSEGGET</sequence>
<name>A0A6J5LBG5_9CAUD</name>
<accession>A0A6J5LBG5</accession>